<proteinExistence type="evidence at transcript level"/>
<evidence type="ECO:0000259" key="13">
    <source>
        <dbReference type="Pfam" id="PF24868"/>
    </source>
</evidence>
<dbReference type="GO" id="GO:0008270">
    <property type="term" value="F:zinc ion binding"/>
    <property type="evidence" value="ECO:0007669"/>
    <property type="project" value="UniProtKB-KW"/>
</dbReference>
<comment type="subcellular location">
    <subcellularLocation>
        <location evidence="1">Nucleus</location>
    </subcellularLocation>
</comment>
<keyword evidence="10" id="KW-0539">Nucleus</keyword>
<dbReference type="Gene3D" id="1.10.30.10">
    <property type="entry name" value="High mobility group box domain"/>
    <property type="match status" value="1"/>
</dbReference>
<keyword evidence="5" id="KW-0863">Zinc-finger</keyword>
<dbReference type="InterPro" id="IPR036910">
    <property type="entry name" value="HMG_box_dom_sf"/>
</dbReference>
<evidence type="ECO:0000256" key="11">
    <source>
        <dbReference type="SAM" id="MobiDB-lite"/>
    </source>
</evidence>
<reference evidence="14" key="1">
    <citation type="journal article" date="2009" name="Plant J.">
        <title>The CRABS CLAW ortholog from California poppy (Eschscholzia californica, Papaveraceae), EcCRC, is involved in floral meristem termination, gynoecium differentiation and ovule initiationon .</title>
        <authorList>
            <person name="Orashakova S."/>
            <person name="Lange M."/>
            <person name="Lange S."/>
            <person name="Wege S."/>
            <person name="Becker A."/>
        </authorList>
    </citation>
    <scope>NUCLEOTIDE SEQUENCE</scope>
</reference>
<keyword evidence="7" id="KW-0862">Zinc</keyword>
<keyword evidence="8" id="KW-0287">Flowering</keyword>
<dbReference type="EMBL" id="AM946412">
    <property type="protein sequence ID" value="CAQ17052.1"/>
    <property type="molecule type" value="mRNA"/>
</dbReference>
<evidence type="ECO:0000256" key="2">
    <source>
        <dbReference type="ARBA" id="ARBA00010325"/>
    </source>
</evidence>
<accession>B2G3D7</accession>
<dbReference type="CDD" id="cd00084">
    <property type="entry name" value="HMG-box_SF"/>
    <property type="match status" value="1"/>
</dbReference>
<feature type="region of interest" description="Disordered" evidence="11">
    <location>
        <begin position="79"/>
        <end position="99"/>
    </location>
</feature>
<dbReference type="GO" id="GO:0010582">
    <property type="term" value="P:floral meristem determinacy"/>
    <property type="evidence" value="ECO:0007669"/>
    <property type="project" value="TreeGrafter"/>
</dbReference>
<dbReference type="InterPro" id="IPR006780">
    <property type="entry name" value="YABBY"/>
</dbReference>
<evidence type="ECO:0000256" key="1">
    <source>
        <dbReference type="ARBA" id="ARBA00004123"/>
    </source>
</evidence>
<evidence type="ECO:0000256" key="6">
    <source>
        <dbReference type="ARBA" id="ARBA00022782"/>
    </source>
</evidence>
<dbReference type="GO" id="GO:0045165">
    <property type="term" value="P:cell fate commitment"/>
    <property type="evidence" value="ECO:0007669"/>
    <property type="project" value="TreeGrafter"/>
</dbReference>
<dbReference type="GO" id="GO:0003677">
    <property type="term" value="F:DNA binding"/>
    <property type="evidence" value="ECO:0007669"/>
    <property type="project" value="UniProtKB-KW"/>
</dbReference>
<protein>
    <submittedName>
        <fullName evidence="14">Crabs claw</fullName>
    </submittedName>
</protein>
<comment type="similarity">
    <text evidence="2">Belongs to the YABBY family.</text>
</comment>
<dbReference type="FunFam" id="1.10.30.10:FF:000039">
    <property type="entry name" value="protein CRABS CLAW isoform X3"/>
    <property type="match status" value="1"/>
</dbReference>
<feature type="domain" description="YABBY N-terminal" evidence="13">
    <location>
        <begin position="6"/>
        <end position="61"/>
    </location>
</feature>
<dbReference type="GO" id="GO:0003002">
    <property type="term" value="P:regionalization"/>
    <property type="evidence" value="ECO:0007669"/>
    <property type="project" value="UniProtKB-ARBA"/>
</dbReference>
<keyword evidence="9" id="KW-0238">DNA-binding</keyword>
<evidence type="ECO:0000313" key="14">
    <source>
        <dbReference type="EMBL" id="CAQ17052.1"/>
    </source>
</evidence>
<dbReference type="GO" id="GO:0005634">
    <property type="term" value="C:nucleus"/>
    <property type="evidence" value="ECO:0007669"/>
    <property type="project" value="UniProtKB-SubCell"/>
</dbReference>
<dbReference type="GO" id="GO:0048366">
    <property type="term" value="P:leaf development"/>
    <property type="evidence" value="ECO:0007669"/>
    <property type="project" value="TreeGrafter"/>
</dbReference>
<dbReference type="SUPFAM" id="SSF47095">
    <property type="entry name" value="HMG-box"/>
    <property type="match status" value="1"/>
</dbReference>
<organism evidence="14">
    <name type="scientific">Eschscholzia californica</name>
    <name type="common">California poppy</name>
    <dbReference type="NCBI Taxonomy" id="3467"/>
    <lineage>
        <taxon>Eukaryota</taxon>
        <taxon>Viridiplantae</taxon>
        <taxon>Streptophyta</taxon>
        <taxon>Embryophyta</taxon>
        <taxon>Tracheophyta</taxon>
        <taxon>Spermatophyta</taxon>
        <taxon>Magnoliopsida</taxon>
        <taxon>Ranunculales</taxon>
        <taxon>Papaveraceae</taxon>
        <taxon>Papaveroideae</taxon>
        <taxon>Eschscholzia</taxon>
    </lineage>
</organism>
<dbReference type="GO" id="GO:0048479">
    <property type="term" value="P:style development"/>
    <property type="evidence" value="ECO:0007669"/>
    <property type="project" value="TreeGrafter"/>
</dbReference>
<evidence type="ECO:0000256" key="7">
    <source>
        <dbReference type="ARBA" id="ARBA00022833"/>
    </source>
</evidence>
<keyword evidence="4" id="KW-0479">Metal-binding</keyword>
<dbReference type="Pfam" id="PF24868">
    <property type="entry name" value="YABBY_N"/>
    <property type="match status" value="1"/>
</dbReference>
<evidence type="ECO:0000256" key="3">
    <source>
        <dbReference type="ARBA" id="ARBA00022473"/>
    </source>
</evidence>
<evidence type="ECO:0000256" key="10">
    <source>
        <dbReference type="ARBA" id="ARBA00023242"/>
    </source>
</evidence>
<sequence length="185" mass="20386">MDYLSHTEHLCYVRCNYCNTALAVGVPCRRSVETVTVKCGYCNCLSFLSTRPLTQSPSLDHQMLISGFHQGFCGDYRKPGQSPMSSSSTSSQPIIPSAPFVVKPPERKHRLPSAYNRFMKEEIQRIKAAHPDIPHREAFSTAAKNWARYVPHPSPAGSVSSESINNECSTVRGIESVATADGARP</sequence>
<keyword evidence="3" id="KW-0217">Developmental protein</keyword>
<dbReference type="InterPro" id="IPR056775">
    <property type="entry name" value="YABBY_C"/>
</dbReference>
<keyword evidence="6" id="KW-0221">Differentiation</keyword>
<gene>
    <name evidence="14" type="primary">crc</name>
</gene>
<evidence type="ECO:0000256" key="9">
    <source>
        <dbReference type="ARBA" id="ARBA00023125"/>
    </source>
</evidence>
<dbReference type="InterPro" id="IPR056776">
    <property type="entry name" value="YABBY_N"/>
</dbReference>
<dbReference type="AlphaFoldDB" id="B2G3D7"/>
<evidence type="ECO:0000256" key="8">
    <source>
        <dbReference type="ARBA" id="ARBA00023089"/>
    </source>
</evidence>
<dbReference type="PANTHER" id="PTHR31675">
    <property type="entry name" value="PROTEIN YABBY 6-RELATED"/>
    <property type="match status" value="1"/>
</dbReference>
<evidence type="ECO:0000259" key="12">
    <source>
        <dbReference type="Pfam" id="PF04690"/>
    </source>
</evidence>
<evidence type="ECO:0000256" key="5">
    <source>
        <dbReference type="ARBA" id="ARBA00022771"/>
    </source>
</evidence>
<feature type="domain" description="YABBY protein C-terminal" evidence="12">
    <location>
        <begin position="90"/>
        <end position="151"/>
    </location>
</feature>
<dbReference type="Pfam" id="PF04690">
    <property type="entry name" value="YABBY"/>
    <property type="match status" value="1"/>
</dbReference>
<evidence type="ECO:0000256" key="4">
    <source>
        <dbReference type="ARBA" id="ARBA00022723"/>
    </source>
</evidence>
<dbReference type="PANTHER" id="PTHR31675:SF1">
    <property type="entry name" value="PROTEIN CRABS CLAW"/>
    <property type="match status" value="1"/>
</dbReference>
<name>B2G3D7_ESCCA</name>